<dbReference type="AlphaFoldDB" id="A0A813F1T7"/>
<feature type="non-terminal residue" evidence="2">
    <location>
        <position position="267"/>
    </location>
</feature>
<keyword evidence="3" id="KW-1185">Reference proteome</keyword>
<feature type="non-terminal residue" evidence="2">
    <location>
        <position position="1"/>
    </location>
</feature>
<protein>
    <submittedName>
        <fullName evidence="2">Uncharacterized protein</fullName>
    </submittedName>
</protein>
<dbReference type="EMBL" id="CAJNNV010019660">
    <property type="protein sequence ID" value="CAE8606682.1"/>
    <property type="molecule type" value="Genomic_DNA"/>
</dbReference>
<evidence type="ECO:0000313" key="2">
    <source>
        <dbReference type="EMBL" id="CAE8606682.1"/>
    </source>
</evidence>
<comment type="caution">
    <text evidence="2">The sequence shown here is derived from an EMBL/GenBank/DDBJ whole genome shotgun (WGS) entry which is preliminary data.</text>
</comment>
<feature type="region of interest" description="Disordered" evidence="1">
    <location>
        <begin position="224"/>
        <end position="267"/>
    </location>
</feature>
<dbReference type="Proteomes" id="UP000654075">
    <property type="component" value="Unassembled WGS sequence"/>
</dbReference>
<gene>
    <name evidence="2" type="ORF">PGLA1383_LOCUS24661</name>
</gene>
<dbReference type="Pfam" id="PF05721">
    <property type="entry name" value="PhyH"/>
    <property type="match status" value="1"/>
</dbReference>
<evidence type="ECO:0000256" key="1">
    <source>
        <dbReference type="SAM" id="MobiDB-lite"/>
    </source>
</evidence>
<proteinExistence type="predicted"/>
<dbReference type="SUPFAM" id="SSF51197">
    <property type="entry name" value="Clavaminate synthase-like"/>
    <property type="match status" value="1"/>
</dbReference>
<accession>A0A813F1T7</accession>
<name>A0A813F1T7_POLGL</name>
<reference evidence="2" key="1">
    <citation type="submission" date="2021-02" db="EMBL/GenBank/DDBJ databases">
        <authorList>
            <person name="Dougan E. K."/>
            <person name="Rhodes N."/>
            <person name="Thang M."/>
            <person name="Chan C."/>
        </authorList>
    </citation>
    <scope>NUCLEOTIDE SEQUENCE</scope>
</reference>
<dbReference type="Gene3D" id="2.60.120.620">
    <property type="entry name" value="q2cbj1_9rhob like domain"/>
    <property type="match status" value="1"/>
</dbReference>
<feature type="compositionally biased region" description="Low complexity" evidence="1">
    <location>
        <begin position="235"/>
        <end position="267"/>
    </location>
</feature>
<evidence type="ECO:0000313" key="3">
    <source>
        <dbReference type="Proteomes" id="UP000654075"/>
    </source>
</evidence>
<sequence>AGFHTDGFVLARGLAPGWALDEAWGAQGALGSVSAGRFSGRRGVPRGADAEISAESLQRLTELPGGLLNASDMNFVHNGLLLHGIRGLWPLVLSAAVGAHCLLGLNASSQAELEMPLLAGKLAPRPRPGLRLNAHLRLAPKTSAGGRAQHVSSHQDAGYWAGRFQHLRDLDAFANATVTAWIPLVEVGAANGALAYIKGSHHQGFVADAKRQFQAGMDSALEGIANNNNKHKNNYNDNKNNNNNDNKNNYNDHNNNSNNDHNNNSNN</sequence>
<dbReference type="InterPro" id="IPR008775">
    <property type="entry name" value="Phytyl_CoA_dOase-like"/>
</dbReference>
<organism evidence="2 3">
    <name type="scientific">Polarella glacialis</name>
    <name type="common">Dinoflagellate</name>
    <dbReference type="NCBI Taxonomy" id="89957"/>
    <lineage>
        <taxon>Eukaryota</taxon>
        <taxon>Sar</taxon>
        <taxon>Alveolata</taxon>
        <taxon>Dinophyceae</taxon>
        <taxon>Suessiales</taxon>
        <taxon>Suessiaceae</taxon>
        <taxon>Polarella</taxon>
    </lineage>
</organism>